<dbReference type="Proteomes" id="UP001225378">
    <property type="component" value="Chromosome"/>
</dbReference>
<keyword evidence="10" id="KW-1185">Reference proteome</keyword>
<gene>
    <name evidence="9" type="ORF">Q9L42_001985</name>
</gene>
<organism evidence="9 10">
    <name type="scientific">Methylomarinum roseum</name>
    <dbReference type="NCBI Taxonomy" id="3067653"/>
    <lineage>
        <taxon>Bacteria</taxon>
        <taxon>Pseudomonadati</taxon>
        <taxon>Pseudomonadota</taxon>
        <taxon>Gammaproteobacteria</taxon>
        <taxon>Methylococcales</taxon>
        <taxon>Methylococcaceae</taxon>
        <taxon>Methylomarinum</taxon>
    </lineage>
</organism>
<feature type="transmembrane region" description="Helical" evidence="8">
    <location>
        <begin position="20"/>
        <end position="40"/>
    </location>
</feature>
<comment type="similarity">
    <text evidence="2">Belongs to the PsiE family.</text>
</comment>
<dbReference type="Pfam" id="PF06146">
    <property type="entry name" value="PsiE"/>
    <property type="match status" value="1"/>
</dbReference>
<protein>
    <recommendedName>
        <fullName evidence="3">Protein PsiE</fullName>
    </recommendedName>
</protein>
<proteinExistence type="inferred from homology"/>
<evidence type="ECO:0000256" key="3">
    <source>
        <dbReference type="ARBA" id="ARBA00021903"/>
    </source>
</evidence>
<evidence type="ECO:0000256" key="7">
    <source>
        <dbReference type="ARBA" id="ARBA00023136"/>
    </source>
</evidence>
<evidence type="ECO:0000256" key="4">
    <source>
        <dbReference type="ARBA" id="ARBA00022475"/>
    </source>
</evidence>
<dbReference type="InterPro" id="IPR009315">
    <property type="entry name" value="P_starv_induced_PsiE"/>
</dbReference>
<accession>A0AAU7NVE0</accession>
<evidence type="ECO:0000313" key="9">
    <source>
        <dbReference type="EMBL" id="XBS20915.1"/>
    </source>
</evidence>
<evidence type="ECO:0000256" key="5">
    <source>
        <dbReference type="ARBA" id="ARBA00022692"/>
    </source>
</evidence>
<keyword evidence="4" id="KW-1003">Cell membrane</keyword>
<name>A0AAU7NVE0_9GAMM</name>
<feature type="transmembrane region" description="Helical" evidence="8">
    <location>
        <begin position="52"/>
        <end position="70"/>
    </location>
</feature>
<evidence type="ECO:0000256" key="2">
    <source>
        <dbReference type="ARBA" id="ARBA00005632"/>
    </source>
</evidence>
<dbReference type="EMBL" id="CP157743">
    <property type="protein sequence ID" value="XBS20915.1"/>
    <property type="molecule type" value="Genomic_DNA"/>
</dbReference>
<dbReference type="KEGG" id="mech:Q9L42_001985"/>
<dbReference type="GO" id="GO:0016036">
    <property type="term" value="P:cellular response to phosphate starvation"/>
    <property type="evidence" value="ECO:0007669"/>
    <property type="project" value="InterPro"/>
</dbReference>
<dbReference type="AlphaFoldDB" id="A0AAU7NVE0"/>
<evidence type="ECO:0000256" key="6">
    <source>
        <dbReference type="ARBA" id="ARBA00022989"/>
    </source>
</evidence>
<dbReference type="PANTHER" id="PTHR37819">
    <property type="entry name" value="PROTEIN PSIE"/>
    <property type="match status" value="1"/>
</dbReference>
<feature type="transmembrane region" description="Helical" evidence="8">
    <location>
        <begin position="105"/>
        <end position="127"/>
    </location>
</feature>
<feature type="transmembrane region" description="Helical" evidence="8">
    <location>
        <begin position="76"/>
        <end position="93"/>
    </location>
</feature>
<evidence type="ECO:0000256" key="1">
    <source>
        <dbReference type="ARBA" id="ARBA00004429"/>
    </source>
</evidence>
<dbReference type="PANTHER" id="PTHR37819:SF1">
    <property type="entry name" value="PROTEIN PSIE"/>
    <property type="match status" value="1"/>
</dbReference>
<evidence type="ECO:0000313" key="10">
    <source>
        <dbReference type="Proteomes" id="UP001225378"/>
    </source>
</evidence>
<keyword evidence="6 8" id="KW-1133">Transmembrane helix</keyword>
<keyword evidence="5 8" id="KW-0812">Transmembrane</keyword>
<keyword evidence="7 8" id="KW-0472">Membrane</keyword>
<sequence>MNDKLNTIRKTGDLLVDGFHYLALFGIGATIVWSAVYDYLQMMKSGHATLEDILLLFIYLELGAMVGTYFKTHRLPVQFLIYIAITALSRHLVIDVQKVSNDFHLYLLLGITVSIAILSGAVLLLSYTGRHYGCPEDESVTIQQQERGSEHESRD</sequence>
<dbReference type="RefSeq" id="WP_305910100.1">
    <property type="nucleotide sequence ID" value="NZ_CP157743.1"/>
</dbReference>
<dbReference type="GO" id="GO:0005886">
    <property type="term" value="C:plasma membrane"/>
    <property type="evidence" value="ECO:0007669"/>
    <property type="project" value="UniProtKB-SubCell"/>
</dbReference>
<evidence type="ECO:0000256" key="8">
    <source>
        <dbReference type="SAM" id="Phobius"/>
    </source>
</evidence>
<comment type="subcellular location">
    <subcellularLocation>
        <location evidence="1">Cell inner membrane</location>
        <topology evidence="1">Multi-pass membrane protein</topology>
    </subcellularLocation>
</comment>
<reference evidence="9 10" key="1">
    <citation type="journal article" date="2024" name="Microbiology">
        <title>Methylomarinum rosea sp. nov., a novel halophilic methanotrophic bacterium from the hypersaline Lake Elton.</title>
        <authorList>
            <person name="Suleimanov R.Z."/>
            <person name="Oshkin I.Y."/>
            <person name="Danilova O.V."/>
            <person name="Suzina N.E."/>
            <person name="Dedysh S.N."/>
        </authorList>
    </citation>
    <scope>NUCLEOTIDE SEQUENCE [LARGE SCALE GENOMIC DNA]</scope>
    <source>
        <strain evidence="9 10">Ch1-1</strain>
    </source>
</reference>
<dbReference type="InterPro" id="IPR020948">
    <property type="entry name" value="P_starv_induced_PsiE-like"/>
</dbReference>